<feature type="region of interest" description="Disordered" evidence="9">
    <location>
        <begin position="161"/>
        <end position="190"/>
    </location>
</feature>
<dbReference type="AlphaFoldDB" id="A0A4Z2G5W6"/>
<dbReference type="Proteomes" id="UP000314294">
    <property type="component" value="Unassembled WGS sequence"/>
</dbReference>
<dbReference type="InterPro" id="IPR000276">
    <property type="entry name" value="GPCR_Rhodpsn"/>
</dbReference>
<evidence type="ECO:0000256" key="4">
    <source>
        <dbReference type="ARBA" id="ARBA00022989"/>
    </source>
</evidence>
<evidence type="ECO:0000256" key="1">
    <source>
        <dbReference type="ARBA" id="ARBA00004651"/>
    </source>
</evidence>
<protein>
    <submittedName>
        <fullName evidence="12">Trace amine-associated receptor 6</fullName>
    </submittedName>
</protein>
<keyword evidence="8" id="KW-0807">Transducer</keyword>
<gene>
    <name evidence="12" type="primary">TAAR6</name>
    <name evidence="12" type="ORF">EYF80_040857</name>
</gene>
<evidence type="ECO:0000256" key="6">
    <source>
        <dbReference type="ARBA" id="ARBA00023136"/>
    </source>
</evidence>
<dbReference type="EMBL" id="SRLO01000675">
    <property type="protein sequence ID" value="TNN48967.1"/>
    <property type="molecule type" value="Genomic_DNA"/>
</dbReference>
<keyword evidence="3 10" id="KW-0812">Transmembrane</keyword>
<organism evidence="12 13">
    <name type="scientific">Liparis tanakae</name>
    <name type="common">Tanaka's snailfish</name>
    <dbReference type="NCBI Taxonomy" id="230148"/>
    <lineage>
        <taxon>Eukaryota</taxon>
        <taxon>Metazoa</taxon>
        <taxon>Chordata</taxon>
        <taxon>Craniata</taxon>
        <taxon>Vertebrata</taxon>
        <taxon>Euteleostomi</taxon>
        <taxon>Actinopterygii</taxon>
        <taxon>Neopterygii</taxon>
        <taxon>Teleostei</taxon>
        <taxon>Neoteleostei</taxon>
        <taxon>Acanthomorphata</taxon>
        <taxon>Eupercaria</taxon>
        <taxon>Perciformes</taxon>
        <taxon>Cottioidei</taxon>
        <taxon>Cottales</taxon>
        <taxon>Liparidae</taxon>
        <taxon>Liparis</taxon>
    </lineage>
</organism>
<proteinExistence type="predicted"/>
<keyword evidence="13" id="KW-1185">Reference proteome</keyword>
<evidence type="ECO:0000256" key="5">
    <source>
        <dbReference type="ARBA" id="ARBA00023040"/>
    </source>
</evidence>
<name>A0A4Z2G5W6_9TELE</name>
<dbReference type="GO" id="GO:0001594">
    <property type="term" value="F:trace-amine receptor activity"/>
    <property type="evidence" value="ECO:0007669"/>
    <property type="project" value="TreeGrafter"/>
</dbReference>
<feature type="transmembrane region" description="Helical" evidence="10">
    <location>
        <begin position="30"/>
        <end position="54"/>
    </location>
</feature>
<accession>A0A4Z2G5W6</accession>
<keyword evidence="2" id="KW-1003">Cell membrane</keyword>
<keyword evidence="4 10" id="KW-1133">Transmembrane helix</keyword>
<dbReference type="PANTHER" id="PTHR24249">
    <property type="entry name" value="HISTAMINE RECEPTOR-RELATED G-PROTEIN COUPLED RECEPTOR"/>
    <property type="match status" value="1"/>
</dbReference>
<dbReference type="InterPro" id="IPR050569">
    <property type="entry name" value="TAAR"/>
</dbReference>
<dbReference type="PRINTS" id="PR00237">
    <property type="entry name" value="GPCRRHODOPSN"/>
</dbReference>
<comment type="subcellular location">
    <subcellularLocation>
        <location evidence="1">Cell membrane</location>
        <topology evidence="1">Multi-pass membrane protein</topology>
    </subcellularLocation>
</comment>
<dbReference type="SUPFAM" id="SSF81321">
    <property type="entry name" value="Family A G protein-coupled receptor-like"/>
    <property type="match status" value="1"/>
</dbReference>
<evidence type="ECO:0000256" key="10">
    <source>
        <dbReference type="SAM" id="Phobius"/>
    </source>
</evidence>
<evidence type="ECO:0000313" key="12">
    <source>
        <dbReference type="EMBL" id="TNN48967.1"/>
    </source>
</evidence>
<evidence type="ECO:0000259" key="11">
    <source>
        <dbReference type="PROSITE" id="PS50262"/>
    </source>
</evidence>
<sequence length="190" mass="21293">METLEVAELCFPQLLNISCKKLMQHRGESIVLYVFLSSMSFLTVALNLLVIISISHFRHEDEFTSMQLHSPTNLLLLSLAVSDFLVGLLLMPVQITLPGGCWLLGSIRVTNGYVAVNRYEHHVGYRCCSDNVVDEIIHCAKDVTEKPAVLYVDDLNRHQQEAHKEVRDSQGEDEEVGGAVQLPGEEGQHH</sequence>
<evidence type="ECO:0000313" key="13">
    <source>
        <dbReference type="Proteomes" id="UP000314294"/>
    </source>
</evidence>
<keyword evidence="5" id="KW-0297">G-protein coupled receptor</keyword>
<evidence type="ECO:0000256" key="9">
    <source>
        <dbReference type="SAM" id="MobiDB-lite"/>
    </source>
</evidence>
<evidence type="ECO:0000256" key="3">
    <source>
        <dbReference type="ARBA" id="ARBA00022692"/>
    </source>
</evidence>
<dbReference type="GO" id="GO:0005886">
    <property type="term" value="C:plasma membrane"/>
    <property type="evidence" value="ECO:0007669"/>
    <property type="project" value="UniProtKB-SubCell"/>
</dbReference>
<keyword evidence="7 12" id="KW-0675">Receptor</keyword>
<comment type="caution">
    <text evidence="12">The sequence shown here is derived from an EMBL/GenBank/DDBJ whole genome shotgun (WGS) entry which is preliminary data.</text>
</comment>
<dbReference type="PROSITE" id="PS50262">
    <property type="entry name" value="G_PROTEIN_RECEP_F1_2"/>
    <property type="match status" value="1"/>
</dbReference>
<reference evidence="12 13" key="1">
    <citation type="submission" date="2019-03" db="EMBL/GenBank/DDBJ databases">
        <title>First draft genome of Liparis tanakae, snailfish: a comprehensive survey of snailfish specific genes.</title>
        <authorList>
            <person name="Kim W."/>
            <person name="Song I."/>
            <person name="Jeong J.-H."/>
            <person name="Kim D."/>
            <person name="Kim S."/>
            <person name="Ryu S."/>
            <person name="Song J.Y."/>
            <person name="Lee S.K."/>
        </authorList>
    </citation>
    <scope>NUCLEOTIDE SEQUENCE [LARGE SCALE GENOMIC DNA]</scope>
    <source>
        <tissue evidence="12">Muscle</tissue>
    </source>
</reference>
<dbReference type="OrthoDB" id="10042731at2759"/>
<evidence type="ECO:0000256" key="2">
    <source>
        <dbReference type="ARBA" id="ARBA00022475"/>
    </source>
</evidence>
<evidence type="ECO:0000256" key="7">
    <source>
        <dbReference type="ARBA" id="ARBA00023170"/>
    </source>
</evidence>
<keyword evidence="6 10" id="KW-0472">Membrane</keyword>
<dbReference type="PANTHER" id="PTHR24249:SF381">
    <property type="entry name" value="TRACE AMINE ASSOCIATED RECEPTOR 19P-RELATED"/>
    <property type="match status" value="1"/>
</dbReference>
<dbReference type="InterPro" id="IPR017452">
    <property type="entry name" value="GPCR_Rhodpsn_7TM"/>
</dbReference>
<evidence type="ECO:0000256" key="8">
    <source>
        <dbReference type="ARBA" id="ARBA00023224"/>
    </source>
</evidence>
<dbReference type="Gene3D" id="1.20.1070.10">
    <property type="entry name" value="Rhodopsin 7-helix transmembrane proteins"/>
    <property type="match status" value="1"/>
</dbReference>
<feature type="domain" description="G-protein coupled receptors family 1 profile" evidence="11">
    <location>
        <begin position="46"/>
        <end position="93"/>
    </location>
</feature>
<feature type="compositionally biased region" description="Basic and acidic residues" evidence="9">
    <location>
        <begin position="161"/>
        <end position="170"/>
    </location>
</feature>